<proteinExistence type="predicted"/>
<dbReference type="AlphaFoldDB" id="A0A0L0CGW8"/>
<feature type="non-terminal residue" evidence="8">
    <location>
        <position position="1"/>
    </location>
</feature>
<dbReference type="OrthoDB" id="6105729at2759"/>
<sequence>QNTTMDTLSPGNLSNQKQHLALRVALDTMKDRCILQQKRLSELEEENQQLRERLTQNTKTNNSNASHNAGGVAENFQLRLQVSELQRQNVQLNAHINMVSAENRKLWQRLSQMAKDQTKSVKDKDTTLTNSTGGGVVASDDGLSPRSGGNGSANQNLIRSKTFTQHSPNPNLRHKLLSADNSGSCEMLDVSLETDVALEVFGDESGRQQSSAGNDAVVNQVAMGFGYLNVEDSSNGSSQEHDFNIEARKCMEGLQEMRREAMKQQHDLNSVFALLESRIALQPCPECVKKSHKPEMADKSLETDESLNDVTKYNNSTANDLNTIYSESSAKIIPVVQSNHLNIIQDKILADETNNMCPMCGKIYDSQVTFESFCEHVEEHFRDDNIPEVDHSMEHNFELISHTVGDF</sequence>
<evidence type="ECO:0000256" key="4">
    <source>
        <dbReference type="ARBA" id="ARBA00023054"/>
    </source>
</evidence>
<dbReference type="Proteomes" id="UP000037069">
    <property type="component" value="Unassembled WGS sequence"/>
</dbReference>
<feature type="coiled-coil region" evidence="5">
    <location>
        <begin position="26"/>
        <end position="102"/>
    </location>
</feature>
<keyword evidence="9" id="KW-1185">Reference proteome</keyword>
<protein>
    <recommendedName>
        <fullName evidence="7">UBZ1-type domain-containing protein</fullName>
    </recommendedName>
</protein>
<keyword evidence="2" id="KW-0863">Zinc-finger</keyword>
<keyword evidence="4 5" id="KW-0175">Coiled coil</keyword>
<keyword evidence="3" id="KW-0862">Zinc</keyword>
<evidence type="ECO:0000256" key="5">
    <source>
        <dbReference type="SAM" id="Coils"/>
    </source>
</evidence>
<dbReference type="OMA" id="MRREAMK"/>
<comment type="caution">
    <text evidence="8">The sequence shown here is derived from an EMBL/GenBank/DDBJ whole genome shotgun (WGS) entry which is preliminary data.</text>
</comment>
<reference evidence="8 9" key="1">
    <citation type="journal article" date="2015" name="Nat. Commun.">
        <title>Lucilia cuprina genome unlocks parasitic fly biology to underpin future interventions.</title>
        <authorList>
            <person name="Anstead C.A."/>
            <person name="Korhonen P.K."/>
            <person name="Young N.D."/>
            <person name="Hall R.S."/>
            <person name="Jex A.R."/>
            <person name="Murali S.C."/>
            <person name="Hughes D.S."/>
            <person name="Lee S.F."/>
            <person name="Perry T."/>
            <person name="Stroehlein A.J."/>
            <person name="Ansell B.R."/>
            <person name="Breugelmans B."/>
            <person name="Hofmann A."/>
            <person name="Qu J."/>
            <person name="Dugan S."/>
            <person name="Lee S.L."/>
            <person name="Chao H."/>
            <person name="Dinh H."/>
            <person name="Han Y."/>
            <person name="Doddapaneni H.V."/>
            <person name="Worley K.C."/>
            <person name="Muzny D.M."/>
            <person name="Ioannidis P."/>
            <person name="Waterhouse R.M."/>
            <person name="Zdobnov E.M."/>
            <person name="James P.J."/>
            <person name="Bagnall N.H."/>
            <person name="Kotze A.C."/>
            <person name="Gibbs R.A."/>
            <person name="Richards S."/>
            <person name="Batterham P."/>
            <person name="Gasser R.B."/>
        </authorList>
    </citation>
    <scope>NUCLEOTIDE SEQUENCE [LARGE SCALE GENOMIC DNA]</scope>
    <source>
        <strain evidence="8 9">LS</strain>
        <tissue evidence="8">Full body</tissue>
    </source>
</reference>
<feature type="domain" description="UBZ1-type" evidence="7">
    <location>
        <begin position="357"/>
        <end position="381"/>
    </location>
</feature>
<name>A0A0L0CGW8_LUCCU</name>
<accession>A0A0L0CGW8</accession>
<feature type="compositionally biased region" description="Basic and acidic residues" evidence="6">
    <location>
        <begin position="116"/>
        <end position="126"/>
    </location>
</feature>
<dbReference type="EMBL" id="JRES01000501">
    <property type="protein sequence ID" value="KNC30744.1"/>
    <property type="molecule type" value="Genomic_DNA"/>
</dbReference>
<keyword evidence="1" id="KW-0479">Metal-binding</keyword>
<evidence type="ECO:0000259" key="7">
    <source>
        <dbReference type="Pfam" id="PF18112"/>
    </source>
</evidence>
<organism evidence="8 9">
    <name type="scientific">Lucilia cuprina</name>
    <name type="common">Green bottle fly</name>
    <name type="synonym">Australian sheep blowfly</name>
    <dbReference type="NCBI Taxonomy" id="7375"/>
    <lineage>
        <taxon>Eukaryota</taxon>
        <taxon>Metazoa</taxon>
        <taxon>Ecdysozoa</taxon>
        <taxon>Arthropoda</taxon>
        <taxon>Hexapoda</taxon>
        <taxon>Insecta</taxon>
        <taxon>Pterygota</taxon>
        <taxon>Neoptera</taxon>
        <taxon>Endopterygota</taxon>
        <taxon>Diptera</taxon>
        <taxon>Brachycera</taxon>
        <taxon>Muscomorpha</taxon>
        <taxon>Oestroidea</taxon>
        <taxon>Calliphoridae</taxon>
        <taxon>Luciliinae</taxon>
        <taxon>Lucilia</taxon>
    </lineage>
</organism>
<evidence type="ECO:0000256" key="3">
    <source>
        <dbReference type="ARBA" id="ARBA00022833"/>
    </source>
</evidence>
<dbReference type="Pfam" id="PF18112">
    <property type="entry name" value="Zn-C2H2_12"/>
    <property type="match status" value="1"/>
</dbReference>
<evidence type="ECO:0000256" key="6">
    <source>
        <dbReference type="SAM" id="MobiDB-lite"/>
    </source>
</evidence>
<evidence type="ECO:0000256" key="1">
    <source>
        <dbReference type="ARBA" id="ARBA00022723"/>
    </source>
</evidence>
<dbReference type="InterPro" id="IPR041641">
    <property type="entry name" value="CALCOCO1/2_Zn_UBZ1"/>
</dbReference>
<dbReference type="GO" id="GO:0008270">
    <property type="term" value="F:zinc ion binding"/>
    <property type="evidence" value="ECO:0007669"/>
    <property type="project" value="UniProtKB-KW"/>
</dbReference>
<feature type="region of interest" description="Disordered" evidence="6">
    <location>
        <begin position="115"/>
        <end position="155"/>
    </location>
</feature>
<gene>
    <name evidence="8" type="ORF">FF38_11654</name>
</gene>
<evidence type="ECO:0000313" key="8">
    <source>
        <dbReference type="EMBL" id="KNC30744.1"/>
    </source>
</evidence>
<evidence type="ECO:0000313" key="9">
    <source>
        <dbReference type="Proteomes" id="UP000037069"/>
    </source>
</evidence>
<evidence type="ECO:0000256" key="2">
    <source>
        <dbReference type="ARBA" id="ARBA00022771"/>
    </source>
</evidence>